<evidence type="ECO:0000313" key="8">
    <source>
        <dbReference type="EnsemblPlants" id="Pp3c7_17130V3.1"/>
    </source>
</evidence>
<dbReference type="GO" id="GO:0005737">
    <property type="term" value="C:cytoplasm"/>
    <property type="evidence" value="ECO:0007669"/>
    <property type="project" value="UniProtKB-SubCell"/>
</dbReference>
<evidence type="ECO:0000259" key="6">
    <source>
        <dbReference type="PROSITE" id="PS00028"/>
    </source>
</evidence>
<reference evidence="7 9" key="1">
    <citation type="journal article" date="2008" name="Science">
        <title>The Physcomitrella genome reveals evolutionary insights into the conquest of land by plants.</title>
        <authorList>
            <person name="Rensing S."/>
            <person name="Lang D."/>
            <person name="Zimmer A."/>
            <person name="Terry A."/>
            <person name="Salamov A."/>
            <person name="Shapiro H."/>
            <person name="Nishiyama T."/>
            <person name="Perroud P.-F."/>
            <person name="Lindquist E."/>
            <person name="Kamisugi Y."/>
            <person name="Tanahashi T."/>
            <person name="Sakakibara K."/>
            <person name="Fujita T."/>
            <person name="Oishi K."/>
            <person name="Shin-I T."/>
            <person name="Kuroki Y."/>
            <person name="Toyoda A."/>
            <person name="Suzuki Y."/>
            <person name="Hashimoto A."/>
            <person name="Yamaguchi K."/>
            <person name="Sugano A."/>
            <person name="Kohara Y."/>
            <person name="Fujiyama A."/>
            <person name="Anterola A."/>
            <person name="Aoki S."/>
            <person name="Ashton N."/>
            <person name="Barbazuk W.B."/>
            <person name="Barker E."/>
            <person name="Bennetzen J."/>
            <person name="Bezanilla M."/>
            <person name="Blankenship R."/>
            <person name="Cho S.H."/>
            <person name="Dutcher S."/>
            <person name="Estelle M."/>
            <person name="Fawcett J.A."/>
            <person name="Gundlach H."/>
            <person name="Hanada K."/>
            <person name="Heyl A."/>
            <person name="Hicks K.A."/>
            <person name="Hugh J."/>
            <person name="Lohr M."/>
            <person name="Mayer K."/>
            <person name="Melkozernov A."/>
            <person name="Murata T."/>
            <person name="Nelson D."/>
            <person name="Pils B."/>
            <person name="Prigge M."/>
            <person name="Reiss B."/>
            <person name="Renner T."/>
            <person name="Rombauts S."/>
            <person name="Rushton P."/>
            <person name="Sanderfoot A."/>
            <person name="Schween G."/>
            <person name="Shiu S.-H."/>
            <person name="Stueber K."/>
            <person name="Theodoulou F.L."/>
            <person name="Tu H."/>
            <person name="Van de Peer Y."/>
            <person name="Verrier P.J."/>
            <person name="Waters E."/>
            <person name="Wood A."/>
            <person name="Yang L."/>
            <person name="Cove D."/>
            <person name="Cuming A."/>
            <person name="Hasebe M."/>
            <person name="Lucas S."/>
            <person name="Mishler D.B."/>
            <person name="Reski R."/>
            <person name="Grigoriev I."/>
            <person name="Quatrano R.S."/>
            <person name="Boore J.L."/>
        </authorList>
    </citation>
    <scope>NUCLEOTIDE SEQUENCE [LARGE SCALE GENOMIC DNA]</scope>
    <source>
        <strain evidence="8 9">cv. Gransden 2004</strain>
    </source>
</reference>
<feature type="compositionally biased region" description="Basic and acidic residues" evidence="5">
    <location>
        <begin position="1"/>
        <end position="22"/>
    </location>
</feature>
<keyword evidence="4" id="KW-0539">Nucleus</keyword>
<dbReference type="InParanoid" id="A0A2K1KBZ9"/>
<keyword evidence="3" id="KW-0963">Cytoplasm</keyword>
<dbReference type="Proteomes" id="UP000006727">
    <property type="component" value="Chromosome 7"/>
</dbReference>
<evidence type="ECO:0000256" key="5">
    <source>
        <dbReference type="SAM" id="MobiDB-lite"/>
    </source>
</evidence>
<feature type="domain" description="C2H2-type" evidence="6">
    <location>
        <begin position="37"/>
        <end position="58"/>
    </location>
</feature>
<dbReference type="AlphaFoldDB" id="A0A2K1KBZ9"/>
<dbReference type="STRING" id="3218.A0A2K1KBZ9"/>
<evidence type="ECO:0000256" key="1">
    <source>
        <dbReference type="ARBA" id="ARBA00004123"/>
    </source>
</evidence>
<evidence type="ECO:0000256" key="4">
    <source>
        <dbReference type="ARBA" id="ARBA00023242"/>
    </source>
</evidence>
<proteinExistence type="predicted"/>
<dbReference type="EnsemblPlants" id="Pp3c7_17130V3.2">
    <property type="protein sequence ID" value="Pp3c7_17130V3.2"/>
    <property type="gene ID" value="Pp3c7_17130"/>
</dbReference>
<name>A0A2K1KBZ9_PHYPA</name>
<dbReference type="PROSITE" id="PS00028">
    <property type="entry name" value="ZINC_FINGER_C2H2_1"/>
    <property type="match status" value="1"/>
</dbReference>
<dbReference type="Gramene" id="Pp3c7_17130V3.2">
    <property type="protein sequence ID" value="Pp3c7_17130V3.2"/>
    <property type="gene ID" value="Pp3c7_17130"/>
</dbReference>
<dbReference type="EMBL" id="ABEU02000007">
    <property type="protein sequence ID" value="PNR51298.1"/>
    <property type="molecule type" value="Genomic_DNA"/>
</dbReference>
<gene>
    <name evidence="7" type="ORF">PHYPA_010484</name>
</gene>
<dbReference type="InterPro" id="IPR045230">
    <property type="entry name" value="MBS1/2-like"/>
</dbReference>
<dbReference type="InterPro" id="IPR026939">
    <property type="entry name" value="ZNF706/At2g23090_sf"/>
</dbReference>
<dbReference type="Gene3D" id="4.10.1050.10">
    <property type="entry name" value="At2g23090-like"/>
    <property type="match status" value="1"/>
</dbReference>
<accession>A0A2K1KBZ9</accession>
<dbReference type="EnsemblPlants" id="Pp3c7_17130V3.1">
    <property type="protein sequence ID" value="Pp3c7_17130V3.1"/>
    <property type="gene ID" value="Pp3c7_17130"/>
</dbReference>
<dbReference type="Gramene" id="Pp3c7_17130V3.1">
    <property type="protein sequence ID" value="Pp3c7_17130V3.1"/>
    <property type="gene ID" value="Pp3c7_17130"/>
</dbReference>
<evidence type="ECO:0000256" key="2">
    <source>
        <dbReference type="ARBA" id="ARBA00004496"/>
    </source>
</evidence>
<keyword evidence="9" id="KW-1185">Reference proteome</keyword>
<organism evidence="7">
    <name type="scientific">Physcomitrium patens</name>
    <name type="common">Spreading-leaved earth moss</name>
    <name type="synonym">Physcomitrella patens</name>
    <dbReference type="NCBI Taxonomy" id="3218"/>
    <lineage>
        <taxon>Eukaryota</taxon>
        <taxon>Viridiplantae</taxon>
        <taxon>Streptophyta</taxon>
        <taxon>Embryophyta</taxon>
        <taxon>Bryophyta</taxon>
        <taxon>Bryophytina</taxon>
        <taxon>Bryopsida</taxon>
        <taxon>Funariidae</taxon>
        <taxon>Funariales</taxon>
        <taxon>Funariaceae</taxon>
        <taxon>Physcomitrium</taxon>
    </lineage>
</organism>
<dbReference type="PaxDb" id="3218-PP1S2_743V6.1"/>
<dbReference type="OMA" id="CDQKGAA"/>
<dbReference type="InterPro" id="IPR013087">
    <property type="entry name" value="Znf_C2H2_type"/>
</dbReference>
<dbReference type="SUPFAM" id="SSF118359">
    <property type="entry name" value="Expressed protein At2g23090/F21P24.15"/>
    <property type="match status" value="1"/>
</dbReference>
<dbReference type="GO" id="GO:0005634">
    <property type="term" value="C:nucleus"/>
    <property type="evidence" value="ECO:0007669"/>
    <property type="project" value="UniProtKB-SubCell"/>
</dbReference>
<evidence type="ECO:0000313" key="7">
    <source>
        <dbReference type="EMBL" id="PNR51298.1"/>
    </source>
</evidence>
<comment type="subcellular location">
    <subcellularLocation>
        <location evidence="2">Cytoplasm</location>
    </subcellularLocation>
    <subcellularLocation>
        <location evidence="1">Nucleus</location>
    </subcellularLocation>
</comment>
<dbReference type="PANTHER" id="PTHR21213:SF0">
    <property type="entry name" value="ZINC FINGER PROTEIN 706"/>
    <property type="match status" value="1"/>
</dbReference>
<evidence type="ECO:0000256" key="3">
    <source>
        <dbReference type="ARBA" id="ARBA00022490"/>
    </source>
</evidence>
<evidence type="ECO:0000313" key="9">
    <source>
        <dbReference type="Proteomes" id="UP000006727"/>
    </source>
</evidence>
<dbReference type="PANTHER" id="PTHR21213">
    <property type="entry name" value="GEO09665P1-RELATED"/>
    <property type="match status" value="1"/>
</dbReference>
<sequence length="69" mass="7542">MVRGKQKIEAQKRAAERNEKPKGSQIEARSAGLKTICVVCKAPLANHKQLVDHYGSKHPKETPPPAPST</sequence>
<reference evidence="7 9" key="2">
    <citation type="journal article" date="2018" name="Plant J.">
        <title>The Physcomitrella patens chromosome-scale assembly reveals moss genome structure and evolution.</title>
        <authorList>
            <person name="Lang D."/>
            <person name="Ullrich K.K."/>
            <person name="Murat F."/>
            <person name="Fuchs J."/>
            <person name="Jenkins J."/>
            <person name="Haas F.B."/>
            <person name="Piednoel M."/>
            <person name="Gundlach H."/>
            <person name="Van Bel M."/>
            <person name="Meyberg R."/>
            <person name="Vives C."/>
            <person name="Morata J."/>
            <person name="Symeonidi A."/>
            <person name="Hiss M."/>
            <person name="Muchero W."/>
            <person name="Kamisugi Y."/>
            <person name="Saleh O."/>
            <person name="Blanc G."/>
            <person name="Decker E.L."/>
            <person name="van Gessel N."/>
            <person name="Grimwood J."/>
            <person name="Hayes R.D."/>
            <person name="Graham S.W."/>
            <person name="Gunter L.E."/>
            <person name="McDaniel S.F."/>
            <person name="Hoernstein S.N.W."/>
            <person name="Larsson A."/>
            <person name="Li F.W."/>
            <person name="Perroud P.F."/>
            <person name="Phillips J."/>
            <person name="Ranjan P."/>
            <person name="Rokshar D.S."/>
            <person name="Rothfels C.J."/>
            <person name="Schneider L."/>
            <person name="Shu S."/>
            <person name="Stevenson D.W."/>
            <person name="Thummler F."/>
            <person name="Tillich M."/>
            <person name="Villarreal Aguilar J.C."/>
            <person name="Widiez T."/>
            <person name="Wong G.K."/>
            <person name="Wymore A."/>
            <person name="Zhang Y."/>
            <person name="Zimmer A.D."/>
            <person name="Quatrano R.S."/>
            <person name="Mayer K.F.X."/>
            <person name="Goodstein D."/>
            <person name="Casacuberta J.M."/>
            <person name="Vandepoele K."/>
            <person name="Reski R."/>
            <person name="Cuming A.C."/>
            <person name="Tuskan G.A."/>
            <person name="Maumus F."/>
            <person name="Salse J."/>
            <person name="Schmutz J."/>
            <person name="Rensing S.A."/>
        </authorList>
    </citation>
    <scope>NUCLEOTIDE SEQUENCE [LARGE SCALE GENOMIC DNA]</scope>
    <source>
        <strain evidence="8 9">cv. Gransden 2004</strain>
    </source>
</reference>
<protein>
    <recommendedName>
        <fullName evidence="6">C2H2-type domain-containing protein</fullName>
    </recommendedName>
</protein>
<reference evidence="8" key="3">
    <citation type="submission" date="2020-12" db="UniProtKB">
        <authorList>
            <consortium name="EnsemblPlants"/>
        </authorList>
    </citation>
    <scope>IDENTIFICATION</scope>
</reference>
<feature type="region of interest" description="Disordered" evidence="5">
    <location>
        <begin position="1"/>
        <end position="28"/>
    </location>
</feature>